<evidence type="ECO:0000256" key="1">
    <source>
        <dbReference type="ARBA" id="ARBA00004245"/>
    </source>
</evidence>
<feature type="compositionally biased region" description="Polar residues" evidence="8">
    <location>
        <begin position="604"/>
        <end position="616"/>
    </location>
</feature>
<dbReference type="InterPro" id="IPR009768">
    <property type="entry name" value="MAP70"/>
</dbReference>
<feature type="region of interest" description="Disordered" evidence="8">
    <location>
        <begin position="402"/>
        <end position="523"/>
    </location>
</feature>
<feature type="compositionally biased region" description="Basic and acidic residues" evidence="8">
    <location>
        <begin position="489"/>
        <end position="511"/>
    </location>
</feature>
<gene>
    <name evidence="9" type="ORF">V5N11_033890</name>
</gene>
<sequence>MSDVSTDGGLLLSASAEQATTVAIPTPYPSLTVSASYKESSGGGGGGGKSSSSRRRPVRPSFDAAADNEFITLLHGSDPVKVELNRLENEVRDKDRELSEAQAEIKALRLSERQREKAVEELTDELTKLDGKLKLTESLLETKNLEIRKINEEKKASMAAQFAAEATLRRVHAAQKDDDMPPIEAILAPLEAELKLARSEIGKLQEDNRALDRLTKSKEAALLDAERTVQTALAKAALVDDLQNKNQELMKQIEICQEENKILDKMHRQKVAEVEKLTQTVRELEEAVLAGGAAANAVRDYQRKFQEMNEERKTLDRELARAKVTANRVATVVANEWKDGNDKVMPVKQWLEERRFLQGEMQQLRDKLAISDRAAKSEAQLKDKFQLRLKVLEETLRGTSSISIRNTPEGRSISNGRRQSLGGADNLQKFTSNGFLSKKTPMRNSFTSNSTSVLKNAKGTSKSFDGGTRSLDRGKALLNGPGNYSFNKACDETKEPESPDAWKDNSEEKPPSELPTPTTEDNVPGVLYDLLQKEVVALRKSSHEKDQSLKDKDDAIEMLAKKVETLTKAMEVEAKKMRREVAAMEKEVAAMRVDKDQDNRAKRSSSNTKPSSNTAQILAGRAAGRSGLTRSTQ</sequence>
<evidence type="ECO:0000256" key="8">
    <source>
        <dbReference type="SAM" id="MobiDB-lite"/>
    </source>
</evidence>
<organism evidence="9 10">
    <name type="scientific">Cardamine amara subsp. amara</name>
    <dbReference type="NCBI Taxonomy" id="228776"/>
    <lineage>
        <taxon>Eukaryota</taxon>
        <taxon>Viridiplantae</taxon>
        <taxon>Streptophyta</taxon>
        <taxon>Embryophyta</taxon>
        <taxon>Tracheophyta</taxon>
        <taxon>Spermatophyta</taxon>
        <taxon>Magnoliopsida</taxon>
        <taxon>eudicotyledons</taxon>
        <taxon>Gunneridae</taxon>
        <taxon>Pentapetalae</taxon>
        <taxon>rosids</taxon>
        <taxon>malvids</taxon>
        <taxon>Brassicales</taxon>
        <taxon>Brassicaceae</taxon>
        <taxon>Cardamineae</taxon>
        <taxon>Cardamine</taxon>
    </lineage>
</organism>
<keyword evidence="10" id="KW-1185">Reference proteome</keyword>
<evidence type="ECO:0000256" key="5">
    <source>
        <dbReference type="ARBA" id="ARBA00023054"/>
    </source>
</evidence>
<evidence type="ECO:0000256" key="6">
    <source>
        <dbReference type="ARBA" id="ARBA00023212"/>
    </source>
</evidence>
<proteinExistence type="inferred from homology"/>
<feature type="coiled-coil region" evidence="7">
    <location>
        <begin position="187"/>
        <end position="214"/>
    </location>
</feature>
<protein>
    <submittedName>
        <fullName evidence="9">Microtubule-associated protein 70-1</fullName>
    </submittedName>
</protein>
<feature type="coiled-coil region" evidence="7">
    <location>
        <begin position="239"/>
        <end position="367"/>
    </location>
</feature>
<dbReference type="PANTHER" id="PTHR31246">
    <property type="entry name" value="MICROTUBULE-ASSOCIATED PROTEIN 70-2"/>
    <property type="match status" value="1"/>
</dbReference>
<feature type="compositionally biased region" description="Basic and acidic residues" evidence="8">
    <location>
        <begin position="588"/>
        <end position="601"/>
    </location>
</feature>
<dbReference type="Pfam" id="PF07058">
    <property type="entry name" value="MAP70"/>
    <property type="match status" value="1"/>
</dbReference>
<dbReference type="PANTHER" id="PTHR31246:SF21">
    <property type="entry name" value="MICROTUBULE-ASSOCIATED PROTEIN 70-1"/>
    <property type="match status" value="1"/>
</dbReference>
<accession>A0ABD1C2I4</accession>
<evidence type="ECO:0000256" key="3">
    <source>
        <dbReference type="ARBA" id="ARBA00022490"/>
    </source>
</evidence>
<dbReference type="GO" id="GO:0005874">
    <property type="term" value="C:microtubule"/>
    <property type="evidence" value="ECO:0007669"/>
    <property type="project" value="UniProtKB-KW"/>
</dbReference>
<feature type="compositionally biased region" description="Polar residues" evidence="8">
    <location>
        <begin position="442"/>
        <end position="463"/>
    </location>
</feature>
<comment type="caution">
    <text evidence="9">The sequence shown here is derived from an EMBL/GenBank/DDBJ whole genome shotgun (WGS) entry which is preliminary data.</text>
</comment>
<evidence type="ECO:0000256" key="2">
    <source>
        <dbReference type="ARBA" id="ARBA00008825"/>
    </source>
</evidence>
<comment type="subcellular location">
    <subcellularLocation>
        <location evidence="1">Cytoplasm</location>
        <location evidence="1">Cytoskeleton</location>
    </subcellularLocation>
</comment>
<keyword evidence="6" id="KW-0206">Cytoskeleton</keyword>
<dbReference type="EMBL" id="JBANAX010000069">
    <property type="protein sequence ID" value="KAL1223650.1"/>
    <property type="molecule type" value="Genomic_DNA"/>
</dbReference>
<keyword evidence="3" id="KW-0963">Cytoplasm</keyword>
<feature type="coiled-coil region" evidence="7">
    <location>
        <begin position="84"/>
        <end position="153"/>
    </location>
</feature>
<dbReference type="Proteomes" id="UP001558713">
    <property type="component" value="Unassembled WGS sequence"/>
</dbReference>
<reference evidence="9 10" key="1">
    <citation type="submission" date="2024-04" db="EMBL/GenBank/DDBJ databases">
        <title>Genome assembly C_amara_ONT_v2.</title>
        <authorList>
            <person name="Yant L."/>
            <person name="Moore C."/>
            <person name="Slenker M."/>
        </authorList>
    </citation>
    <scope>NUCLEOTIDE SEQUENCE [LARGE SCALE GENOMIC DNA]</scope>
    <source>
        <tissue evidence="9">Leaf</tissue>
    </source>
</reference>
<keyword evidence="5 7" id="KW-0175">Coiled coil</keyword>
<comment type="similarity">
    <text evidence="2">Belongs to the MAP70 family.</text>
</comment>
<evidence type="ECO:0000313" key="9">
    <source>
        <dbReference type="EMBL" id="KAL1223650.1"/>
    </source>
</evidence>
<feature type="compositionally biased region" description="Polar residues" evidence="8">
    <location>
        <begin position="18"/>
        <end position="39"/>
    </location>
</feature>
<evidence type="ECO:0000256" key="7">
    <source>
        <dbReference type="SAM" id="Coils"/>
    </source>
</evidence>
<keyword evidence="4" id="KW-0493">Microtubule</keyword>
<dbReference type="AlphaFoldDB" id="A0ABD1C2I4"/>
<feature type="region of interest" description="Disordered" evidence="8">
    <location>
        <begin position="588"/>
        <end position="633"/>
    </location>
</feature>
<evidence type="ECO:0000313" key="10">
    <source>
        <dbReference type="Proteomes" id="UP001558713"/>
    </source>
</evidence>
<name>A0ABD1C2I4_CARAN</name>
<evidence type="ECO:0000256" key="4">
    <source>
        <dbReference type="ARBA" id="ARBA00022701"/>
    </source>
</evidence>
<feature type="region of interest" description="Disordered" evidence="8">
    <location>
        <begin position="18"/>
        <end position="63"/>
    </location>
</feature>